<sequence length="59" mass="5420">GGGGGAPQARPRSGADPRRGGPERAGAAPGVGDDIAQGGGADAGRIADALEAVAAGIRS</sequence>
<protein>
    <recommendedName>
        <fullName evidence="4">DHHA1 domain-containing protein</fullName>
    </recommendedName>
</protein>
<feature type="compositionally biased region" description="Low complexity" evidence="1">
    <location>
        <begin position="24"/>
        <end position="36"/>
    </location>
</feature>
<keyword evidence="3" id="KW-1185">Reference proteome</keyword>
<feature type="compositionally biased region" description="Basic and acidic residues" evidence="1">
    <location>
        <begin position="13"/>
        <end position="22"/>
    </location>
</feature>
<name>A0ABW4LG03_9MICO</name>
<dbReference type="EMBL" id="JBHUEA010000006">
    <property type="protein sequence ID" value="MFD1720944.1"/>
    <property type="molecule type" value="Genomic_DNA"/>
</dbReference>
<proteinExistence type="predicted"/>
<comment type="caution">
    <text evidence="2">The sequence shown here is derived from an EMBL/GenBank/DDBJ whole genome shotgun (WGS) entry which is preliminary data.</text>
</comment>
<gene>
    <name evidence="2" type="ORF">ACFSBI_05230</name>
</gene>
<reference evidence="3" key="1">
    <citation type="journal article" date="2019" name="Int. J. Syst. Evol. Microbiol.">
        <title>The Global Catalogue of Microorganisms (GCM) 10K type strain sequencing project: providing services to taxonomists for standard genome sequencing and annotation.</title>
        <authorList>
            <consortium name="The Broad Institute Genomics Platform"/>
            <consortium name="The Broad Institute Genome Sequencing Center for Infectious Disease"/>
            <person name="Wu L."/>
            <person name="Ma J."/>
        </authorList>
    </citation>
    <scope>NUCLEOTIDE SEQUENCE [LARGE SCALE GENOMIC DNA]</scope>
    <source>
        <strain evidence="3">CGMCC 1.12471</strain>
    </source>
</reference>
<evidence type="ECO:0000313" key="3">
    <source>
        <dbReference type="Proteomes" id="UP001597347"/>
    </source>
</evidence>
<feature type="non-terminal residue" evidence="2">
    <location>
        <position position="1"/>
    </location>
</feature>
<accession>A0ABW4LG03</accession>
<organism evidence="2 3">
    <name type="scientific">Amnibacterium endophyticum</name>
    <dbReference type="NCBI Taxonomy" id="2109337"/>
    <lineage>
        <taxon>Bacteria</taxon>
        <taxon>Bacillati</taxon>
        <taxon>Actinomycetota</taxon>
        <taxon>Actinomycetes</taxon>
        <taxon>Micrococcales</taxon>
        <taxon>Microbacteriaceae</taxon>
        <taxon>Amnibacterium</taxon>
    </lineage>
</organism>
<feature type="region of interest" description="Disordered" evidence="1">
    <location>
        <begin position="1"/>
        <end position="41"/>
    </location>
</feature>
<dbReference type="Proteomes" id="UP001597347">
    <property type="component" value="Unassembled WGS sequence"/>
</dbReference>
<evidence type="ECO:0000256" key="1">
    <source>
        <dbReference type="SAM" id="MobiDB-lite"/>
    </source>
</evidence>
<evidence type="ECO:0000313" key="2">
    <source>
        <dbReference type="EMBL" id="MFD1720944.1"/>
    </source>
</evidence>
<evidence type="ECO:0008006" key="4">
    <source>
        <dbReference type="Google" id="ProtNLM"/>
    </source>
</evidence>